<dbReference type="InterPro" id="IPR017853">
    <property type="entry name" value="GH"/>
</dbReference>
<feature type="domain" description="Beta-galactosidase trimerisation" evidence="4">
    <location>
        <begin position="449"/>
        <end position="515"/>
    </location>
</feature>
<dbReference type="Gene3D" id="3.20.20.80">
    <property type="entry name" value="Glycosidases"/>
    <property type="match status" value="1"/>
</dbReference>
<dbReference type="EMBL" id="MFIX01000194">
    <property type="protein sequence ID" value="OGG02148.1"/>
    <property type="molecule type" value="Genomic_DNA"/>
</dbReference>
<organism evidence="5 6">
    <name type="scientific">Candidatus Glassbacteria bacterium RIFCSPLOWO2_12_FULL_58_11</name>
    <dbReference type="NCBI Taxonomy" id="1817867"/>
    <lineage>
        <taxon>Bacteria</taxon>
        <taxon>Candidatus Glassiibacteriota</taxon>
    </lineage>
</organism>
<evidence type="ECO:0000256" key="1">
    <source>
        <dbReference type="ARBA" id="ARBA00022801"/>
    </source>
</evidence>
<dbReference type="GO" id="GO:0005975">
    <property type="term" value="P:carbohydrate metabolic process"/>
    <property type="evidence" value="ECO:0007669"/>
    <property type="project" value="InterPro"/>
</dbReference>
<evidence type="ECO:0000313" key="5">
    <source>
        <dbReference type="EMBL" id="OGG02148.1"/>
    </source>
</evidence>
<feature type="domain" description="Glycoside hydrolase family 42 N-terminal" evidence="3">
    <location>
        <begin position="159"/>
        <end position="301"/>
    </location>
</feature>
<dbReference type="GO" id="GO:0004565">
    <property type="term" value="F:beta-galactosidase activity"/>
    <property type="evidence" value="ECO:0007669"/>
    <property type="project" value="InterPro"/>
</dbReference>
<evidence type="ECO:0000259" key="4">
    <source>
        <dbReference type="Pfam" id="PF08532"/>
    </source>
</evidence>
<dbReference type="InterPro" id="IPR029062">
    <property type="entry name" value="Class_I_gatase-like"/>
</dbReference>
<evidence type="ECO:0000313" key="6">
    <source>
        <dbReference type="Proteomes" id="UP000179129"/>
    </source>
</evidence>
<dbReference type="Pfam" id="PF08532">
    <property type="entry name" value="Glyco_hydro_42M"/>
    <property type="match status" value="1"/>
</dbReference>
<dbReference type="GO" id="GO:0009341">
    <property type="term" value="C:beta-galactosidase complex"/>
    <property type="evidence" value="ECO:0007669"/>
    <property type="project" value="InterPro"/>
</dbReference>
<reference evidence="5 6" key="1">
    <citation type="journal article" date="2016" name="Nat. Commun.">
        <title>Thousands of microbial genomes shed light on interconnected biogeochemical processes in an aquifer system.</title>
        <authorList>
            <person name="Anantharaman K."/>
            <person name="Brown C.T."/>
            <person name="Hug L.A."/>
            <person name="Sharon I."/>
            <person name="Castelle C.J."/>
            <person name="Probst A.J."/>
            <person name="Thomas B.C."/>
            <person name="Singh A."/>
            <person name="Wilkins M.J."/>
            <person name="Karaoz U."/>
            <person name="Brodie E.L."/>
            <person name="Williams K.H."/>
            <person name="Hubbard S.S."/>
            <person name="Banfield J.F."/>
        </authorList>
    </citation>
    <scope>NUCLEOTIDE SEQUENCE [LARGE SCALE GENOMIC DNA]</scope>
</reference>
<evidence type="ECO:0000256" key="2">
    <source>
        <dbReference type="ARBA" id="ARBA00023295"/>
    </source>
</evidence>
<dbReference type="CDD" id="cd03143">
    <property type="entry name" value="A4_beta-galactosidase_middle_domain"/>
    <property type="match status" value="1"/>
</dbReference>
<dbReference type="SUPFAM" id="SSF51445">
    <property type="entry name" value="(Trans)glycosidases"/>
    <property type="match status" value="1"/>
</dbReference>
<evidence type="ECO:0008006" key="7">
    <source>
        <dbReference type="Google" id="ProtNLM"/>
    </source>
</evidence>
<evidence type="ECO:0000259" key="3">
    <source>
        <dbReference type="Pfam" id="PF02449"/>
    </source>
</evidence>
<dbReference type="InterPro" id="IPR013738">
    <property type="entry name" value="Beta_galactosidase_Trimer"/>
</dbReference>
<protein>
    <recommendedName>
        <fullName evidence="7">Beta-galactosidase trimerisation domain-containing protein</fullName>
    </recommendedName>
</protein>
<keyword evidence="2" id="KW-0326">Glycosidase</keyword>
<dbReference type="AlphaFoldDB" id="A0A1F5YPL4"/>
<dbReference type="Gene3D" id="3.40.50.880">
    <property type="match status" value="1"/>
</dbReference>
<dbReference type="Proteomes" id="UP000179129">
    <property type="component" value="Unassembled WGS sequence"/>
</dbReference>
<keyword evidence="1" id="KW-0378">Hydrolase</keyword>
<dbReference type="STRING" id="1817867.A3F83_02480"/>
<dbReference type="Pfam" id="PF02449">
    <property type="entry name" value="Glyco_hydro_42"/>
    <property type="match status" value="1"/>
</dbReference>
<name>A0A1F5YPL4_9BACT</name>
<sequence>MDRKLLLLSAAVLFGFHLPLQGLSRFEKSTLEKQKMAENAVWPSHEPLQFTQRKGGGAEDWPGRYGRQDSPANLRLLAGLGARYERLHFYKGFGLQFEMPEIRKSMKAAGLMHGLGMKVSLYVGGTMFIETFYRETPEAVNWEQRDQYGRPVPYIVDTQTFRHFACPNEPAYRNYIKRVLDIGIDSVKTDQFFFDNYLLQAEPKSCRCERCMAAFHDFLRKKYPTEEEVRKRFGYPSVDWIKVSEWDTYNRPEDLASIDDPALQEWIAFRCASLADQCGEYYEYIKGRNPHISVGFNLKGLYSQNRIWYNAVYHPLYSGHCDFFCFDIDGMTPGLDPRTGALVGEIRSYKMARRLDFACEDGDPGIELAEQMAFSNQKYVEGFGFHGAGYNHYAQRVFSPLAEFFREYNDRYYTGTDNITDCAVLRSWPSMAYSVGAAWVAATLAEQVLIQHRVLFDIISDEQTARLERYQCVILPGQESLSMEIIDRLAAFARAGGTLVFTGSTADYNQYRQRRTANPLLALMGLERPPAVTTVRSYEKGMLVYIPEIVPALPVTPQGRWALPCEQWVLPSNHGEIYQTLAASLPRGLSLTAGAPLTTAAEMLNRKESRETILHFVNYDQQYRLAPFEARLTPQFKGVVRSVELFSPELDQPQKLEFSLTEGKLAFTVPGMGMYSMIVVSYGSL</sequence>
<dbReference type="InterPro" id="IPR013529">
    <property type="entry name" value="Glyco_hydro_42_N"/>
</dbReference>
<comment type="caution">
    <text evidence="5">The sequence shown here is derived from an EMBL/GenBank/DDBJ whole genome shotgun (WGS) entry which is preliminary data.</text>
</comment>
<proteinExistence type="predicted"/>
<gene>
    <name evidence="5" type="ORF">A3F83_02480</name>
</gene>
<dbReference type="SUPFAM" id="SSF52317">
    <property type="entry name" value="Class I glutamine amidotransferase-like"/>
    <property type="match status" value="1"/>
</dbReference>
<accession>A0A1F5YPL4</accession>